<dbReference type="Proteomes" id="UP000245202">
    <property type="component" value="Unassembled WGS sequence"/>
</dbReference>
<dbReference type="EMBL" id="BDQX01000430">
    <property type="protein sequence ID" value="GBG11830.1"/>
    <property type="molecule type" value="Genomic_DNA"/>
</dbReference>
<keyword evidence="2" id="KW-0969">Cilium</keyword>
<dbReference type="AlphaFoldDB" id="A0A2R5EYT2"/>
<sequence>MGKGRNMWLSLVAAVLSAGLVYGLYDLQRLQVERQSTMPVVAPVRFIAAGERIQAEDLMLLRLPAEAYQKEMVEGVDAVAGKEAVVPMGRGEPVLAWKLNEYGLQPRGSEATFQLPKDYIRSISSGIRAGDLVTLFASGPEGASTRVFDEPVVVASVKTAGNVEIDNMERPHLLSLAEGNKEEMYAARRDANGSIDAINLNLTETQWLTIDELCKGGEVKLVIAYSPASFERIGNAVDGESSMSGILHHDLETKEEEEEQP</sequence>
<name>A0A2R5EYT2_9BACL</name>
<dbReference type="CDD" id="cd11614">
    <property type="entry name" value="SAF_CpaB_FlgA_like"/>
    <property type="match status" value="1"/>
</dbReference>
<keyword evidence="3" id="KW-1185">Reference proteome</keyword>
<feature type="domain" description="SAF" evidence="1">
    <location>
        <begin position="38"/>
        <end position="100"/>
    </location>
</feature>
<gene>
    <name evidence="2" type="ORF">PAT3040_06678</name>
</gene>
<dbReference type="InterPro" id="IPR013974">
    <property type="entry name" value="SAF"/>
</dbReference>
<keyword evidence="2" id="KW-0966">Cell projection</keyword>
<keyword evidence="2" id="KW-0282">Flagellum</keyword>
<dbReference type="Pfam" id="PF08666">
    <property type="entry name" value="SAF"/>
    <property type="match status" value="1"/>
</dbReference>
<organism evidence="2 3">
    <name type="scientific">Paenibacillus agaridevorans</name>
    <dbReference type="NCBI Taxonomy" id="171404"/>
    <lineage>
        <taxon>Bacteria</taxon>
        <taxon>Bacillati</taxon>
        <taxon>Bacillota</taxon>
        <taxon>Bacilli</taxon>
        <taxon>Bacillales</taxon>
        <taxon>Paenibacillaceae</taxon>
        <taxon>Paenibacillus</taxon>
    </lineage>
</organism>
<evidence type="ECO:0000313" key="3">
    <source>
        <dbReference type="Proteomes" id="UP000245202"/>
    </source>
</evidence>
<comment type="caution">
    <text evidence="2">The sequence shown here is derived from an EMBL/GenBank/DDBJ whole genome shotgun (WGS) entry which is preliminary data.</text>
</comment>
<proteinExistence type="predicted"/>
<dbReference type="SMART" id="SM00858">
    <property type="entry name" value="SAF"/>
    <property type="match status" value="1"/>
</dbReference>
<dbReference type="RefSeq" id="WP_108996038.1">
    <property type="nucleotide sequence ID" value="NZ_BDQX01000430.1"/>
</dbReference>
<protein>
    <submittedName>
        <fullName evidence="2">Flagellar basal body P-ring biosynthesis protein FlgA</fullName>
    </submittedName>
</protein>
<evidence type="ECO:0000259" key="1">
    <source>
        <dbReference type="SMART" id="SM00858"/>
    </source>
</evidence>
<reference evidence="2 3" key="1">
    <citation type="submission" date="2017-08" db="EMBL/GenBank/DDBJ databases">
        <title>Substantial Increase in Enzyme Production by Combined Drug-Resistance Mutations in Paenibacillus agaridevorans.</title>
        <authorList>
            <person name="Tanaka Y."/>
            <person name="Funane K."/>
            <person name="Hosaka T."/>
            <person name="Shiwa Y."/>
            <person name="Fujita N."/>
            <person name="Miyazaki T."/>
            <person name="Yoshikawa H."/>
            <person name="Murakami K."/>
            <person name="Kasahara K."/>
            <person name="Inaoka T."/>
            <person name="Hiraga Y."/>
            <person name="Ochi K."/>
        </authorList>
    </citation>
    <scope>NUCLEOTIDE SEQUENCE [LARGE SCALE GENOMIC DNA]</scope>
    <source>
        <strain evidence="2 3">T-3040</strain>
    </source>
</reference>
<accession>A0A2R5EYT2</accession>
<evidence type="ECO:0000313" key="2">
    <source>
        <dbReference type="EMBL" id="GBG11830.1"/>
    </source>
</evidence>